<organism evidence="2 3">
    <name type="scientific">Candidatus Gottesmanbacteria bacterium RIFCSPHIGHO2_02_FULL_40_13</name>
    <dbReference type="NCBI Taxonomy" id="1798384"/>
    <lineage>
        <taxon>Bacteria</taxon>
        <taxon>Candidatus Gottesmaniibacteriota</taxon>
    </lineage>
</organism>
<dbReference type="InterPro" id="IPR052159">
    <property type="entry name" value="Competence_DNA_uptake"/>
</dbReference>
<gene>
    <name evidence="2" type="ORF">A3D03_05910</name>
</gene>
<proteinExistence type="predicted"/>
<dbReference type="InterPro" id="IPR036866">
    <property type="entry name" value="RibonucZ/Hydroxyglut_hydro"/>
</dbReference>
<evidence type="ECO:0000313" key="2">
    <source>
        <dbReference type="EMBL" id="OGG22293.1"/>
    </source>
</evidence>
<comment type="caution">
    <text evidence="2">The sequence shown here is derived from an EMBL/GenBank/DDBJ whole genome shotgun (WGS) entry which is preliminary data.</text>
</comment>
<evidence type="ECO:0000256" key="1">
    <source>
        <dbReference type="SAM" id="Phobius"/>
    </source>
</evidence>
<dbReference type="PANTHER" id="PTHR30619:SF1">
    <property type="entry name" value="RECOMBINATION PROTEIN 2"/>
    <property type="match status" value="1"/>
</dbReference>
<feature type="transmembrane region" description="Helical" evidence="1">
    <location>
        <begin position="26"/>
        <end position="44"/>
    </location>
</feature>
<dbReference type="Gene3D" id="3.60.15.10">
    <property type="entry name" value="Ribonuclease Z/Hydroxyacylglutathione hydrolase-like"/>
    <property type="match status" value="1"/>
</dbReference>
<dbReference type="CDD" id="cd07731">
    <property type="entry name" value="ComA-like_MBL-fold"/>
    <property type="match status" value="1"/>
</dbReference>
<name>A0A1F6AD06_9BACT</name>
<protein>
    <submittedName>
        <fullName evidence="2">Uncharacterized protein</fullName>
    </submittedName>
</protein>
<evidence type="ECO:0000313" key="3">
    <source>
        <dbReference type="Proteomes" id="UP000177092"/>
    </source>
</evidence>
<dbReference type="STRING" id="1798384.A3D03_05910"/>
<reference evidence="2 3" key="1">
    <citation type="journal article" date="2016" name="Nat. Commun.">
        <title>Thousands of microbial genomes shed light on interconnected biogeochemical processes in an aquifer system.</title>
        <authorList>
            <person name="Anantharaman K."/>
            <person name="Brown C.T."/>
            <person name="Hug L.A."/>
            <person name="Sharon I."/>
            <person name="Castelle C.J."/>
            <person name="Probst A.J."/>
            <person name="Thomas B.C."/>
            <person name="Singh A."/>
            <person name="Wilkins M.J."/>
            <person name="Karaoz U."/>
            <person name="Brodie E.L."/>
            <person name="Williams K.H."/>
            <person name="Hubbard S.S."/>
            <person name="Banfield J.F."/>
        </authorList>
    </citation>
    <scope>NUCLEOTIDE SEQUENCE [LARGE SCALE GENOMIC DNA]</scope>
</reference>
<dbReference type="PANTHER" id="PTHR30619">
    <property type="entry name" value="DNA INTERNALIZATION/COMPETENCE PROTEIN COMEC/REC2"/>
    <property type="match status" value="1"/>
</dbReference>
<sequence length="329" mass="37001">MNFELWIYLYDLVLHSKSMKLSLKHLLSGVAVGLILIFSFLISFPDGKVHIFFCNVGQGDAAYIRTPGNQDMLIDGGPDTKVLNCLGRHMPFYDRTIDVVMLTHPQKDHLQGLLSVLQRYQVKYIVLGVEENQTDGYQRLVQEIKNRNIPVKHLYTGDKFSLGKVKFEILWPERKWVVENVFPSNSVLSDLGNLSNPNTLGLLTTQRNINDFSIYLHLAFGSFSSLFTGDGDTRIQGEIMKEVSLPRVNILKYPHHGSKYGAGEDFLKLVSPDLTVISVGKNPWGHPTPETLDLLAKLSIPFKRTDQNGDVEIVSDGQGWVVKSEKGSK</sequence>
<keyword evidence="1" id="KW-0472">Membrane</keyword>
<dbReference type="InterPro" id="IPR035681">
    <property type="entry name" value="ComA-like_MBL"/>
</dbReference>
<dbReference type="AlphaFoldDB" id="A0A1F6AD06"/>
<keyword evidence="1" id="KW-0812">Transmembrane</keyword>
<keyword evidence="1" id="KW-1133">Transmembrane helix</keyword>
<dbReference type="EMBL" id="MFJN01000006">
    <property type="protein sequence ID" value="OGG22293.1"/>
    <property type="molecule type" value="Genomic_DNA"/>
</dbReference>
<dbReference type="Proteomes" id="UP000177092">
    <property type="component" value="Unassembled WGS sequence"/>
</dbReference>
<accession>A0A1F6AD06</accession>
<dbReference type="SUPFAM" id="SSF56281">
    <property type="entry name" value="Metallo-hydrolase/oxidoreductase"/>
    <property type="match status" value="1"/>
</dbReference>